<dbReference type="InterPro" id="IPR015915">
    <property type="entry name" value="Kelch-typ_b-propeller"/>
</dbReference>
<reference evidence="2 3" key="1">
    <citation type="journal article" date="2014" name="Nat. Commun.">
        <title>Molecular traces of alternative social organization in a termite genome.</title>
        <authorList>
            <person name="Terrapon N."/>
            <person name="Li C."/>
            <person name="Robertson H.M."/>
            <person name="Ji L."/>
            <person name="Meng X."/>
            <person name="Booth W."/>
            <person name="Chen Z."/>
            <person name="Childers C.P."/>
            <person name="Glastad K.M."/>
            <person name="Gokhale K."/>
            <person name="Gowin J."/>
            <person name="Gronenberg W."/>
            <person name="Hermansen R.A."/>
            <person name="Hu H."/>
            <person name="Hunt B.G."/>
            <person name="Huylmans A.K."/>
            <person name="Khalil S.M."/>
            <person name="Mitchell R.D."/>
            <person name="Munoz-Torres M.C."/>
            <person name="Mustard J.A."/>
            <person name="Pan H."/>
            <person name="Reese J.T."/>
            <person name="Scharf M.E."/>
            <person name="Sun F."/>
            <person name="Vogel H."/>
            <person name="Xiao J."/>
            <person name="Yang W."/>
            <person name="Yang Z."/>
            <person name="Yang Z."/>
            <person name="Zhou J."/>
            <person name="Zhu J."/>
            <person name="Brent C.S."/>
            <person name="Elsik C.G."/>
            <person name="Goodisman M.A."/>
            <person name="Liberles D.A."/>
            <person name="Roe R.M."/>
            <person name="Vargo E.L."/>
            <person name="Vilcinskas A."/>
            <person name="Wang J."/>
            <person name="Bornberg-Bauer E."/>
            <person name="Korb J."/>
            <person name="Zhang G."/>
            <person name="Liebig J."/>
        </authorList>
    </citation>
    <scope>NUCLEOTIDE SEQUENCE [LARGE SCALE GENOMIC DNA]</scope>
    <source>
        <tissue evidence="2">Whole organism</tissue>
    </source>
</reference>
<accession>A0A067R039</accession>
<feature type="compositionally biased region" description="Basic residues" evidence="1">
    <location>
        <begin position="89"/>
        <end position="104"/>
    </location>
</feature>
<protein>
    <submittedName>
        <fullName evidence="2">Uncharacterized protein</fullName>
    </submittedName>
</protein>
<dbReference type="EMBL" id="KK852837">
    <property type="protein sequence ID" value="KDR15234.1"/>
    <property type="molecule type" value="Genomic_DNA"/>
</dbReference>
<name>A0A067R039_ZOONE</name>
<evidence type="ECO:0000313" key="2">
    <source>
        <dbReference type="EMBL" id="KDR15234.1"/>
    </source>
</evidence>
<dbReference type="SUPFAM" id="SSF117281">
    <property type="entry name" value="Kelch motif"/>
    <property type="match status" value="1"/>
</dbReference>
<dbReference type="STRING" id="136037.A0A067R039"/>
<evidence type="ECO:0000256" key="1">
    <source>
        <dbReference type="SAM" id="MobiDB-lite"/>
    </source>
</evidence>
<gene>
    <name evidence="2" type="ORF">L798_11020</name>
</gene>
<evidence type="ECO:0000313" key="3">
    <source>
        <dbReference type="Proteomes" id="UP000027135"/>
    </source>
</evidence>
<keyword evidence="3" id="KW-1185">Reference proteome</keyword>
<dbReference type="Proteomes" id="UP000027135">
    <property type="component" value="Unassembled WGS sequence"/>
</dbReference>
<feature type="compositionally biased region" description="Basic and acidic residues" evidence="1">
    <location>
        <begin position="77"/>
        <end position="88"/>
    </location>
</feature>
<organism evidence="2 3">
    <name type="scientific">Zootermopsis nevadensis</name>
    <name type="common">Dampwood termite</name>
    <dbReference type="NCBI Taxonomy" id="136037"/>
    <lineage>
        <taxon>Eukaryota</taxon>
        <taxon>Metazoa</taxon>
        <taxon>Ecdysozoa</taxon>
        <taxon>Arthropoda</taxon>
        <taxon>Hexapoda</taxon>
        <taxon>Insecta</taxon>
        <taxon>Pterygota</taxon>
        <taxon>Neoptera</taxon>
        <taxon>Polyneoptera</taxon>
        <taxon>Dictyoptera</taxon>
        <taxon>Blattodea</taxon>
        <taxon>Blattoidea</taxon>
        <taxon>Termitoidae</taxon>
        <taxon>Termopsidae</taxon>
        <taxon>Zootermopsis</taxon>
    </lineage>
</organism>
<sequence>MDFKYRDIYAEVIDDMIFVFKGYIIFGGASYKYKENRWHEVRDMNVRRSDISTCVVKNLPNASDYTYKHRDQLMVEKRKTEGGETQKKKQEKRKKRKRRNVKKC</sequence>
<proteinExistence type="predicted"/>
<feature type="region of interest" description="Disordered" evidence="1">
    <location>
        <begin position="77"/>
        <end position="104"/>
    </location>
</feature>
<dbReference type="AlphaFoldDB" id="A0A067R039"/>
<dbReference type="InParanoid" id="A0A067R039"/>